<dbReference type="PANTHER" id="PTHR10039:SF14">
    <property type="entry name" value="NACHT DOMAIN-CONTAINING PROTEIN"/>
    <property type="match status" value="1"/>
</dbReference>
<gene>
    <name evidence="4" type="ORF">FIBSPDRAFT_930704</name>
</gene>
<dbReference type="Gene3D" id="3.40.50.300">
    <property type="entry name" value="P-loop containing nucleotide triphosphate hydrolases"/>
    <property type="match status" value="1"/>
</dbReference>
<evidence type="ECO:0000256" key="2">
    <source>
        <dbReference type="PROSITE-ProRule" id="PRU00221"/>
    </source>
</evidence>
<dbReference type="Gene3D" id="2.130.10.10">
    <property type="entry name" value="YVTN repeat-like/Quinoprotein amine dehydrogenase"/>
    <property type="match status" value="2"/>
</dbReference>
<dbReference type="Proteomes" id="UP000076532">
    <property type="component" value="Unassembled WGS sequence"/>
</dbReference>
<evidence type="ECO:0000256" key="1">
    <source>
        <dbReference type="ARBA" id="ARBA00022737"/>
    </source>
</evidence>
<accession>A0A166LP29</accession>
<evidence type="ECO:0000259" key="3">
    <source>
        <dbReference type="Pfam" id="PF24883"/>
    </source>
</evidence>
<protein>
    <recommendedName>
        <fullName evidence="3">Nephrocystin 3-like N-terminal domain-containing protein</fullName>
    </recommendedName>
</protein>
<name>A0A166LP29_9AGAM</name>
<dbReference type="SMART" id="SM00320">
    <property type="entry name" value="WD40"/>
    <property type="match status" value="4"/>
</dbReference>
<reference evidence="4 5" key="1">
    <citation type="journal article" date="2016" name="Mol. Biol. Evol.">
        <title>Comparative Genomics of Early-Diverging Mushroom-Forming Fungi Provides Insights into the Origins of Lignocellulose Decay Capabilities.</title>
        <authorList>
            <person name="Nagy L.G."/>
            <person name="Riley R."/>
            <person name="Tritt A."/>
            <person name="Adam C."/>
            <person name="Daum C."/>
            <person name="Floudas D."/>
            <person name="Sun H."/>
            <person name="Yadav J.S."/>
            <person name="Pangilinan J."/>
            <person name="Larsson K.H."/>
            <person name="Matsuura K."/>
            <person name="Barry K."/>
            <person name="Labutti K."/>
            <person name="Kuo R."/>
            <person name="Ohm R.A."/>
            <person name="Bhattacharya S.S."/>
            <person name="Shirouzu T."/>
            <person name="Yoshinaga Y."/>
            <person name="Martin F.M."/>
            <person name="Grigoriev I.V."/>
            <person name="Hibbett D.S."/>
        </authorList>
    </citation>
    <scope>NUCLEOTIDE SEQUENCE [LARGE SCALE GENOMIC DNA]</scope>
    <source>
        <strain evidence="4 5">CBS 109695</strain>
    </source>
</reference>
<keyword evidence="1" id="KW-0677">Repeat</keyword>
<feature type="domain" description="Nephrocystin 3-like N-terminal" evidence="3">
    <location>
        <begin position="380"/>
        <end position="545"/>
    </location>
</feature>
<evidence type="ECO:0000313" key="5">
    <source>
        <dbReference type="Proteomes" id="UP000076532"/>
    </source>
</evidence>
<dbReference type="EMBL" id="KV417534">
    <property type="protein sequence ID" value="KZP23169.1"/>
    <property type="molecule type" value="Genomic_DNA"/>
</dbReference>
<dbReference type="InterPro" id="IPR011047">
    <property type="entry name" value="Quinoprotein_ADH-like_sf"/>
</dbReference>
<organism evidence="4 5">
    <name type="scientific">Athelia psychrophila</name>
    <dbReference type="NCBI Taxonomy" id="1759441"/>
    <lineage>
        <taxon>Eukaryota</taxon>
        <taxon>Fungi</taxon>
        <taxon>Dikarya</taxon>
        <taxon>Basidiomycota</taxon>
        <taxon>Agaricomycotina</taxon>
        <taxon>Agaricomycetes</taxon>
        <taxon>Agaricomycetidae</taxon>
        <taxon>Atheliales</taxon>
        <taxon>Atheliaceae</taxon>
        <taxon>Athelia</taxon>
    </lineage>
</organism>
<sequence length="1609" mass="176396">MYTRIRTTTRRLYFANANDLPLRRLKVLGERNVIAKATFEGRSVQTKVCTCSSSAEWRQTFRILKPGAEPFDTCSEARKTSSVMALQLSRPTHGGSLKCGAEILISDLLLRCRYGRDAELDLRGIKSGLQGRIKIRMSLSRSGNWSDEEAQHLVLTLTGQPNTAMSATGGCIDAVDGLHAIEFPTPPAMAAQSIQNVLGKLENVMRIAGAVAEIHPYAKGAWDVLSAAYKIIAAQVAIDQSVADLFQTMQDVYGFVDAMDAVTSRTEHVEKIIKQILIQTGECGRLIQEYSGHGFGGRLLRENMGASTPAKVAAMEKSLTTLHGQFDTGVAIHIAVVCFHIQTDVTALLEDTTLDRLGSSGVDLGSLSCCLPGTRHDSVEEILEWASKPSQGDSSNVLWLYGVAGIGKSAVAATVATHFAKMGRLGGFVGFDRAFPEQSQTWTAVKALARQLAERDGRLRALITETIKDCTKGSVLRASLSEQFDRLIVQTLASIPALAGEGPIVIVLDGLYECGKPEDWASLLELLIDKTDSLPSNLRFIITSRTVDGILDAVTGAVLHPRIRIRELRSSSQSDICAYFTFRMQLIRRKNTDLQEDWPGRAAIVELSARAFGFSAWAVNASNFLDAHSPAKRLQSLLVQPLTFIPYLTAPLDELYKAALESAGDWTDAEFVSDFRAIMGAIFASPIAISSSAINHLLDRPLSRPAMNTDLQEDWPGRAAIVELSARAFGFSAWAVNASNFLDAHSPAKRLQSLLVQPLTFIPYLTAPLDELYKAALESAGDWTDAEFVSDFRAIMGAIFASPIAISSSAINHLLDRPLSRPAMVTIRRLGSFLTHEPVIQVLHPSFFDFLSSRERCGREDWHFEHGPVRVSAEPASLCLQRMNAGLKCNMVDMTLSVYLTTKALPVELAYACQSWASHLSSNGAFETSAMEILVVFLRTHLLQWFEAMSLLKTPGEIVPMLQRVATWLEDNSVEDKSCGNLVIEAINFARKFAADIADHPLNVYYLALPFWPSDSMLYQLFHDALADASPPLVPLHELVRISAEPGALCLRIMNAGLKGDIRNTMLSGRLITEVLEYACQSWVDHMCANGVFGSLVAEKLAISLRTDLFRWFEAMGLLKKSEEIRPMLQQLSVWSQANKFEDERLKNLVMEAITGPATLCLQRMNTGLKRNMGNMTVSARPTTAVLPEALAYACQSWVDHICTKKTFELREMEKLTAVFLRTHLLHWFEAMSLLKKSEEIAPMLQRVATWLEENTFEDKSLKDLVIEAINFARKFAAEIAEHPLYVYYTALPLLPSHSMLYQLFHDSLVDPSVLPASFTWGMITSIAFSTDGLRLVTGNFQLTVWDTATGKKLLEIKIMSPYSAVFSCDGSRIACGAANSTVYAWDSVSGAQVIGPLSHSQSSGMVNGVAWSADGERLLSGCERGEVILWNTMILKGNQSITKINHPGCSAEKPLRSVALSSDGSQIASCSEQGDVYVWDSNTGGIVWSVPEPQGSDPGISISFLSSNMGAFLVVKTKERTQVRNTSAGDLCPLPDSLAGAVGLTRGDFRVNLLMQSILKHNPTRSNRLEFPQWAAQGGYFAFAEENKWCHVSKIVGAASDGAGGITD</sequence>
<keyword evidence="5" id="KW-1185">Reference proteome</keyword>
<dbReference type="InterPro" id="IPR056884">
    <property type="entry name" value="NPHP3-like_N"/>
</dbReference>
<feature type="repeat" description="WD" evidence="2">
    <location>
        <begin position="1400"/>
        <end position="1432"/>
    </location>
</feature>
<dbReference type="InterPro" id="IPR001680">
    <property type="entry name" value="WD40_rpt"/>
</dbReference>
<dbReference type="InterPro" id="IPR015943">
    <property type="entry name" value="WD40/YVTN_repeat-like_dom_sf"/>
</dbReference>
<dbReference type="PANTHER" id="PTHR10039">
    <property type="entry name" value="AMELOGENIN"/>
    <property type="match status" value="1"/>
</dbReference>
<dbReference type="Pfam" id="PF24883">
    <property type="entry name" value="NPHP3_N"/>
    <property type="match status" value="1"/>
</dbReference>
<dbReference type="Pfam" id="PF00400">
    <property type="entry name" value="WD40"/>
    <property type="match status" value="2"/>
</dbReference>
<feature type="repeat" description="WD" evidence="2">
    <location>
        <begin position="1456"/>
        <end position="1490"/>
    </location>
</feature>
<dbReference type="PROSITE" id="PS50082">
    <property type="entry name" value="WD_REPEATS_2"/>
    <property type="match status" value="2"/>
</dbReference>
<keyword evidence="2" id="KW-0853">WD repeat</keyword>
<proteinExistence type="predicted"/>
<dbReference type="SUPFAM" id="SSF52540">
    <property type="entry name" value="P-loop containing nucleoside triphosphate hydrolases"/>
    <property type="match status" value="1"/>
</dbReference>
<dbReference type="InterPro" id="IPR027417">
    <property type="entry name" value="P-loop_NTPase"/>
</dbReference>
<evidence type="ECO:0000313" key="4">
    <source>
        <dbReference type="EMBL" id="KZP23169.1"/>
    </source>
</evidence>
<dbReference type="SUPFAM" id="SSF50998">
    <property type="entry name" value="Quinoprotein alcohol dehydrogenase-like"/>
    <property type="match status" value="1"/>
</dbReference>
<dbReference type="STRING" id="436010.A0A166LP29"/>
<dbReference type="OrthoDB" id="1935234at2759"/>